<dbReference type="InterPro" id="IPR015943">
    <property type="entry name" value="WD40/YVTN_repeat-like_dom_sf"/>
</dbReference>
<feature type="repeat" description="WD" evidence="1">
    <location>
        <begin position="1"/>
        <end position="14"/>
    </location>
</feature>
<reference evidence="3" key="1">
    <citation type="journal article" date="2019" name="Int. J. Syst. Evol. Microbiol.">
        <title>The Global Catalogue of Microorganisms (GCM) 10K type strain sequencing project: providing services to taxonomists for standard genome sequencing and annotation.</title>
        <authorList>
            <consortium name="The Broad Institute Genomics Platform"/>
            <consortium name="The Broad Institute Genome Sequencing Center for Infectious Disease"/>
            <person name="Wu L."/>
            <person name="Ma J."/>
        </authorList>
    </citation>
    <scope>NUCLEOTIDE SEQUENCE [LARGE SCALE GENOMIC DNA]</scope>
    <source>
        <strain evidence="3">CGMCC 4.7178</strain>
    </source>
</reference>
<gene>
    <name evidence="2" type="ORF">GCM10012287_26030</name>
</gene>
<proteinExistence type="predicted"/>
<sequence length="63" mass="6842">MATAGWDHTVRLWDPVRGECAAMMRSDDDHGCCAWTPSGDALAVAWKRGVYFFDVNHGQGAGS</sequence>
<protein>
    <recommendedName>
        <fullName evidence="4">Peroxin-7</fullName>
    </recommendedName>
</protein>
<dbReference type="InterPro" id="IPR036322">
    <property type="entry name" value="WD40_repeat_dom_sf"/>
</dbReference>
<name>A0ABQ2MB20_9ACTN</name>
<keyword evidence="3" id="KW-1185">Reference proteome</keyword>
<evidence type="ECO:0008006" key="4">
    <source>
        <dbReference type="Google" id="ProtNLM"/>
    </source>
</evidence>
<organism evidence="2 3">
    <name type="scientific">Streptomyces daqingensis</name>
    <dbReference type="NCBI Taxonomy" id="1472640"/>
    <lineage>
        <taxon>Bacteria</taxon>
        <taxon>Bacillati</taxon>
        <taxon>Actinomycetota</taxon>
        <taxon>Actinomycetes</taxon>
        <taxon>Kitasatosporales</taxon>
        <taxon>Streptomycetaceae</taxon>
        <taxon>Streptomyces</taxon>
    </lineage>
</organism>
<dbReference type="InterPro" id="IPR001680">
    <property type="entry name" value="WD40_rpt"/>
</dbReference>
<accession>A0ABQ2MB20</accession>
<keyword evidence="1" id="KW-0853">WD repeat</keyword>
<dbReference type="Proteomes" id="UP000631535">
    <property type="component" value="Unassembled WGS sequence"/>
</dbReference>
<dbReference type="SUPFAM" id="SSF50978">
    <property type="entry name" value="WD40 repeat-like"/>
    <property type="match status" value="1"/>
</dbReference>
<evidence type="ECO:0000313" key="3">
    <source>
        <dbReference type="Proteomes" id="UP000631535"/>
    </source>
</evidence>
<dbReference type="EMBL" id="BMMP01000007">
    <property type="protein sequence ID" value="GGO49213.1"/>
    <property type="molecule type" value="Genomic_DNA"/>
</dbReference>
<evidence type="ECO:0000256" key="1">
    <source>
        <dbReference type="PROSITE-ProRule" id="PRU00221"/>
    </source>
</evidence>
<dbReference type="PROSITE" id="PS50082">
    <property type="entry name" value="WD_REPEATS_2"/>
    <property type="match status" value="1"/>
</dbReference>
<evidence type="ECO:0000313" key="2">
    <source>
        <dbReference type="EMBL" id="GGO49213.1"/>
    </source>
</evidence>
<dbReference type="Gene3D" id="2.130.10.10">
    <property type="entry name" value="YVTN repeat-like/Quinoprotein amine dehydrogenase"/>
    <property type="match status" value="1"/>
</dbReference>
<comment type="caution">
    <text evidence="2">The sequence shown here is derived from an EMBL/GenBank/DDBJ whole genome shotgun (WGS) entry which is preliminary data.</text>
</comment>